<evidence type="ECO:0000313" key="3">
    <source>
        <dbReference type="Proteomes" id="UP000054477"/>
    </source>
</evidence>
<reference evidence="3" key="2">
    <citation type="submission" date="2015-01" db="EMBL/GenBank/DDBJ databases">
        <title>Evolutionary Origins and Diversification of the Mycorrhizal Mutualists.</title>
        <authorList>
            <consortium name="DOE Joint Genome Institute"/>
            <consortium name="Mycorrhizal Genomics Consortium"/>
            <person name="Kohler A."/>
            <person name="Kuo A."/>
            <person name="Nagy L.G."/>
            <person name="Floudas D."/>
            <person name="Copeland A."/>
            <person name="Barry K.W."/>
            <person name="Cichocki N."/>
            <person name="Veneault-Fourrey C."/>
            <person name="LaButti K."/>
            <person name="Lindquist E.A."/>
            <person name="Lipzen A."/>
            <person name="Lundell T."/>
            <person name="Morin E."/>
            <person name="Murat C."/>
            <person name="Riley R."/>
            <person name="Ohm R."/>
            <person name="Sun H."/>
            <person name="Tunlid A."/>
            <person name="Henrissat B."/>
            <person name="Grigoriev I.V."/>
            <person name="Hibbett D.S."/>
            <person name="Martin F."/>
        </authorList>
    </citation>
    <scope>NUCLEOTIDE SEQUENCE [LARGE SCALE GENOMIC DNA]</scope>
    <source>
        <strain evidence="3">LaAM-08-1</strain>
    </source>
</reference>
<dbReference type="Pfam" id="PF13391">
    <property type="entry name" value="HNH_2"/>
    <property type="match status" value="1"/>
</dbReference>
<dbReference type="EMBL" id="KN838555">
    <property type="protein sequence ID" value="KIK06019.1"/>
    <property type="molecule type" value="Genomic_DNA"/>
</dbReference>
<dbReference type="Proteomes" id="UP000054477">
    <property type="component" value="Unassembled WGS sequence"/>
</dbReference>
<sequence>MSATTPKVRLRLSFPNETQVKLALSIPLDECTTFAVDPLKWLRFLGFAIYGREGHLSLSKNGPDLADYTAAIEARSYFFISQGAPRLVDVDAADGRASMASSVTMHRRDFRINVVERDGTCVMSGDIEDLCTACYIIPHAKGSNYISNVVNHRGGPDDNINDINDIRNGLLLSDLLHSPFGAGHMAFLETPNFGLAVDDIPHHPPIAADEEGPASRLTLHHFNLAKLGRLIPGITPHNSDARQPQDTSQWPPAVITNLFYAAAAMNV</sequence>
<evidence type="ECO:0000313" key="2">
    <source>
        <dbReference type="EMBL" id="KIK06019.1"/>
    </source>
</evidence>
<proteinExistence type="predicted"/>
<reference evidence="2 3" key="1">
    <citation type="submission" date="2014-04" db="EMBL/GenBank/DDBJ databases">
        <authorList>
            <consortium name="DOE Joint Genome Institute"/>
            <person name="Kuo A."/>
            <person name="Kohler A."/>
            <person name="Nagy L.G."/>
            <person name="Floudas D."/>
            <person name="Copeland A."/>
            <person name="Barry K.W."/>
            <person name="Cichocki N."/>
            <person name="Veneault-Fourrey C."/>
            <person name="LaButti K."/>
            <person name="Lindquist E.A."/>
            <person name="Lipzen A."/>
            <person name="Lundell T."/>
            <person name="Morin E."/>
            <person name="Murat C."/>
            <person name="Sun H."/>
            <person name="Tunlid A."/>
            <person name="Henrissat B."/>
            <person name="Grigoriev I.V."/>
            <person name="Hibbett D.S."/>
            <person name="Martin F."/>
            <person name="Nordberg H.P."/>
            <person name="Cantor M.N."/>
            <person name="Hua S.X."/>
        </authorList>
    </citation>
    <scope>NUCLEOTIDE SEQUENCE [LARGE SCALE GENOMIC DNA]</scope>
    <source>
        <strain evidence="2 3">LaAM-08-1</strain>
    </source>
</reference>
<dbReference type="HOGENOM" id="CLU_058842_1_0_1"/>
<gene>
    <name evidence="2" type="ORF">K443DRAFT_307295</name>
</gene>
<name>A0A0C9XWS2_9AGAR</name>
<feature type="domain" description="HNH nuclease" evidence="1">
    <location>
        <begin position="121"/>
        <end position="187"/>
    </location>
</feature>
<dbReference type="AlphaFoldDB" id="A0A0C9XWS2"/>
<organism evidence="2 3">
    <name type="scientific">Laccaria amethystina LaAM-08-1</name>
    <dbReference type="NCBI Taxonomy" id="1095629"/>
    <lineage>
        <taxon>Eukaryota</taxon>
        <taxon>Fungi</taxon>
        <taxon>Dikarya</taxon>
        <taxon>Basidiomycota</taxon>
        <taxon>Agaricomycotina</taxon>
        <taxon>Agaricomycetes</taxon>
        <taxon>Agaricomycetidae</taxon>
        <taxon>Agaricales</taxon>
        <taxon>Agaricineae</taxon>
        <taxon>Hydnangiaceae</taxon>
        <taxon>Laccaria</taxon>
    </lineage>
</organism>
<protein>
    <recommendedName>
        <fullName evidence="1">HNH nuclease domain-containing protein</fullName>
    </recommendedName>
</protein>
<keyword evidence="3" id="KW-1185">Reference proteome</keyword>
<dbReference type="InterPro" id="IPR003615">
    <property type="entry name" value="HNH_nuc"/>
</dbReference>
<accession>A0A0C9XWS2</accession>
<dbReference type="OrthoDB" id="3269637at2759"/>
<evidence type="ECO:0000259" key="1">
    <source>
        <dbReference type="Pfam" id="PF13391"/>
    </source>
</evidence>